<dbReference type="HOGENOM" id="CLU_073250_0_0_4"/>
<dbReference type="InterPro" id="IPR016188">
    <property type="entry name" value="PurM-like_N"/>
</dbReference>
<dbReference type="Pfam" id="PF00586">
    <property type="entry name" value="AIRS"/>
    <property type="match status" value="1"/>
</dbReference>
<gene>
    <name evidence="4" type="ORF">BGL_2c03380</name>
</gene>
<dbReference type="GO" id="GO:0009228">
    <property type="term" value="P:thiamine biosynthetic process"/>
    <property type="evidence" value="ECO:0007669"/>
    <property type="project" value="UniProtKB-KW"/>
</dbReference>
<dbReference type="AlphaFoldDB" id="A0A0B6S222"/>
<dbReference type="PIRSF" id="PIRSF036540">
    <property type="entry name" value="UCP036540_AIR"/>
    <property type="match status" value="1"/>
</dbReference>
<dbReference type="InterPro" id="IPR024030">
    <property type="entry name" value="AIR_synthase-rel_sll0787"/>
</dbReference>
<evidence type="ECO:0000259" key="3">
    <source>
        <dbReference type="Pfam" id="PF02769"/>
    </source>
</evidence>
<dbReference type="PANTHER" id="PTHR30270">
    <property type="entry name" value="THIAMINE-MONOPHOSPHATE KINASE"/>
    <property type="match status" value="1"/>
</dbReference>
<dbReference type="GO" id="GO:0009030">
    <property type="term" value="F:thiamine-phosphate kinase activity"/>
    <property type="evidence" value="ECO:0007669"/>
    <property type="project" value="InterPro"/>
</dbReference>
<evidence type="ECO:0000313" key="5">
    <source>
        <dbReference type="Proteomes" id="UP000031838"/>
    </source>
</evidence>
<keyword evidence="1" id="KW-0784">Thiamine biosynthesis</keyword>
<dbReference type="Gene3D" id="3.90.650.10">
    <property type="entry name" value="PurM-like C-terminal domain"/>
    <property type="match status" value="1"/>
</dbReference>
<evidence type="ECO:0000256" key="1">
    <source>
        <dbReference type="ARBA" id="ARBA00022977"/>
    </source>
</evidence>
<name>A0A0B6S222_BURPL</name>
<dbReference type="EMBL" id="CP002581">
    <property type="protein sequence ID" value="AJK48434.1"/>
    <property type="molecule type" value="Genomic_DNA"/>
</dbReference>
<dbReference type="Gene3D" id="3.30.1330.10">
    <property type="entry name" value="PurM-like, N-terminal domain"/>
    <property type="match status" value="1"/>
</dbReference>
<feature type="domain" description="PurM-like N-terminal" evidence="2">
    <location>
        <begin position="63"/>
        <end position="168"/>
    </location>
</feature>
<dbReference type="InterPro" id="IPR036676">
    <property type="entry name" value="PurM-like_C_sf"/>
</dbReference>
<reference evidence="4 5" key="2">
    <citation type="journal article" date="2016" name="Appl. Microbiol. Biotechnol.">
        <title>Mutations improving production and secretion of extracellular lipase by Burkholderia glumae PG1.</title>
        <authorList>
            <person name="Knapp A."/>
            <person name="Voget S."/>
            <person name="Gao R."/>
            <person name="Zaburannyi N."/>
            <person name="Krysciak D."/>
            <person name="Breuer M."/>
            <person name="Hauer B."/>
            <person name="Streit W.R."/>
            <person name="Muller R."/>
            <person name="Daniel R."/>
            <person name="Jaeger K.E."/>
        </authorList>
    </citation>
    <scope>NUCLEOTIDE SEQUENCE [LARGE SCALE GENOMIC DNA]</scope>
    <source>
        <strain evidence="4 5">PG1</strain>
    </source>
</reference>
<dbReference type="NCBIfam" id="TIGR04049">
    <property type="entry name" value="AIR_rel_sll0787"/>
    <property type="match status" value="1"/>
</dbReference>
<evidence type="ECO:0000259" key="2">
    <source>
        <dbReference type="Pfam" id="PF00586"/>
    </source>
</evidence>
<dbReference type="InterPro" id="IPR010918">
    <property type="entry name" value="PurM-like_C_dom"/>
</dbReference>
<evidence type="ECO:0000313" key="4">
    <source>
        <dbReference type="EMBL" id="AJK48434.1"/>
    </source>
</evidence>
<dbReference type="PANTHER" id="PTHR30270:SF0">
    <property type="entry name" value="THIAMINE-MONOPHOSPHATE KINASE"/>
    <property type="match status" value="1"/>
</dbReference>
<dbReference type="SUPFAM" id="SSF55326">
    <property type="entry name" value="PurM N-terminal domain-like"/>
    <property type="match status" value="1"/>
</dbReference>
<dbReference type="Proteomes" id="UP000031838">
    <property type="component" value="Chromosome 2"/>
</dbReference>
<reference evidence="5" key="1">
    <citation type="submission" date="2011-03" db="EMBL/GenBank/DDBJ databases">
        <authorList>
            <person name="Voget S."/>
            <person name="Streit W.R."/>
            <person name="Jaeger K.E."/>
            <person name="Daniel R."/>
        </authorList>
    </citation>
    <scope>NUCLEOTIDE SEQUENCE [LARGE SCALE GENOMIC DNA]</scope>
    <source>
        <strain evidence="5">PG1</strain>
    </source>
</reference>
<protein>
    <submittedName>
        <fullName evidence="4">Uncharacterized protein</fullName>
    </submittedName>
</protein>
<dbReference type="Pfam" id="PF02769">
    <property type="entry name" value="AIRS_C"/>
    <property type="match status" value="1"/>
</dbReference>
<dbReference type="InterPro" id="IPR006283">
    <property type="entry name" value="ThiL-like"/>
</dbReference>
<dbReference type="RefSeq" id="WP_042627075.1">
    <property type="nucleotide sequence ID" value="NZ_CP002581.1"/>
</dbReference>
<sequence>MNATPNLATDAATSPAAALAARVERLRASRGFAHKTDIADVVGALARALPNGTADLAQAVAVGDDCAAIADGDGYLLFAIEGLVADFVAAMPWFAGYSGVMVNISDVYAMGGRPLAVVDALWSDGMAGARAVLDGMAAASAAYGVPIVGGHSNARANGSQLAVAILGRARRLLTSFAARPGDRLVMAVDLRGRFEDPYPFWSASVGAPPARLRGDLELLPALAEDGLCEAAKDISMAGVLGTALMLLEASGVGARIDLDALPRPDGVDFERWLAAFPSYGFLLAVSETNLGAVTGRFSARGLACAAIGTLDASRELIVTEGGAAARLWDLRETPFIGAAPGAAP</sequence>
<accession>A0A0B6S222</accession>
<proteinExistence type="predicted"/>
<dbReference type="InterPro" id="IPR036921">
    <property type="entry name" value="PurM-like_N_sf"/>
</dbReference>
<dbReference type="InterPro" id="IPR011413">
    <property type="entry name" value="UCP036540_AIR"/>
</dbReference>
<keyword evidence="5" id="KW-1185">Reference proteome</keyword>
<organism evidence="4 5">
    <name type="scientific">Burkholderia plantarii</name>
    <dbReference type="NCBI Taxonomy" id="41899"/>
    <lineage>
        <taxon>Bacteria</taxon>
        <taxon>Pseudomonadati</taxon>
        <taxon>Pseudomonadota</taxon>
        <taxon>Betaproteobacteria</taxon>
        <taxon>Burkholderiales</taxon>
        <taxon>Burkholderiaceae</taxon>
        <taxon>Burkholderia</taxon>
    </lineage>
</organism>
<feature type="domain" description="PurM-like C-terminal" evidence="3">
    <location>
        <begin position="216"/>
        <end position="318"/>
    </location>
</feature>
<dbReference type="CDD" id="cd02192">
    <property type="entry name" value="PurM-like3"/>
    <property type="match status" value="1"/>
</dbReference>
<dbReference type="KEGG" id="bgp:BGL_2c03380"/>
<dbReference type="SUPFAM" id="SSF56042">
    <property type="entry name" value="PurM C-terminal domain-like"/>
    <property type="match status" value="1"/>
</dbReference>